<name>A0ABP8A6I9_9MICO</name>
<evidence type="ECO:0000313" key="1">
    <source>
        <dbReference type="EMBL" id="GAA4178937.1"/>
    </source>
</evidence>
<sequence length="233" mass="24203">MIDPAKLIAYVTAHPTNRRSYCLSYWYDAAKAAGMPAYPANLPTAQAAMDATPGITQTPVRNGFAWFTEKNGAGDIVAVIDGQVYATDAPTWEHVGATTIAARLASLQGLHGAGNVTFAGYSANLLGTPVDNQTATQEDDMPTIDELASSDKLLTAIATAVQAHKVNDSAGSEANILAFLFRSQQQQSAQLAGLTAAVAQLAKGQGGDPATIQKAVEDGVQGALDNLKVTVSQ</sequence>
<dbReference type="RefSeq" id="WP_344755932.1">
    <property type="nucleotide sequence ID" value="NZ_BAABBW010000005.1"/>
</dbReference>
<dbReference type="EMBL" id="BAABBW010000005">
    <property type="protein sequence ID" value="GAA4178937.1"/>
    <property type="molecule type" value="Genomic_DNA"/>
</dbReference>
<protein>
    <submittedName>
        <fullName evidence="1">Uncharacterized protein</fullName>
    </submittedName>
</protein>
<dbReference type="Proteomes" id="UP001501079">
    <property type="component" value="Unassembled WGS sequence"/>
</dbReference>
<reference evidence="2" key="1">
    <citation type="journal article" date="2019" name="Int. J. Syst. Evol. Microbiol.">
        <title>The Global Catalogue of Microorganisms (GCM) 10K type strain sequencing project: providing services to taxonomists for standard genome sequencing and annotation.</title>
        <authorList>
            <consortium name="The Broad Institute Genomics Platform"/>
            <consortium name="The Broad Institute Genome Sequencing Center for Infectious Disease"/>
            <person name="Wu L."/>
            <person name="Ma J."/>
        </authorList>
    </citation>
    <scope>NUCLEOTIDE SEQUENCE [LARGE SCALE GENOMIC DNA]</scope>
    <source>
        <strain evidence="2">JCM 17591</strain>
    </source>
</reference>
<proteinExistence type="predicted"/>
<keyword evidence="2" id="KW-1185">Reference proteome</keyword>
<accession>A0ABP8A6I9</accession>
<gene>
    <name evidence="1" type="ORF">GCM10022287_30320</name>
</gene>
<organism evidence="1 2">
    <name type="scientific">Gryllotalpicola koreensis</name>
    <dbReference type="NCBI Taxonomy" id="993086"/>
    <lineage>
        <taxon>Bacteria</taxon>
        <taxon>Bacillati</taxon>
        <taxon>Actinomycetota</taxon>
        <taxon>Actinomycetes</taxon>
        <taxon>Micrococcales</taxon>
        <taxon>Microbacteriaceae</taxon>
        <taxon>Gryllotalpicola</taxon>
    </lineage>
</organism>
<comment type="caution">
    <text evidence="1">The sequence shown here is derived from an EMBL/GenBank/DDBJ whole genome shotgun (WGS) entry which is preliminary data.</text>
</comment>
<evidence type="ECO:0000313" key="2">
    <source>
        <dbReference type="Proteomes" id="UP001501079"/>
    </source>
</evidence>